<dbReference type="AlphaFoldDB" id="A0A315VAK4"/>
<dbReference type="InterPro" id="IPR052784">
    <property type="entry name" value="Perforin-1_pore-forming"/>
</dbReference>
<dbReference type="GO" id="GO:0051607">
    <property type="term" value="P:defense response to virus"/>
    <property type="evidence" value="ECO:0007669"/>
    <property type="project" value="TreeGrafter"/>
</dbReference>
<dbReference type="SUPFAM" id="SSF49562">
    <property type="entry name" value="C2 domain (Calcium/lipid-binding domain, CaLB)"/>
    <property type="match status" value="1"/>
</dbReference>
<dbReference type="InterPro" id="IPR000008">
    <property type="entry name" value="C2_dom"/>
</dbReference>
<dbReference type="Pfam" id="PF00168">
    <property type="entry name" value="C2"/>
    <property type="match status" value="1"/>
</dbReference>
<feature type="domain" description="C2" evidence="3">
    <location>
        <begin position="2"/>
        <end position="125"/>
    </location>
</feature>
<dbReference type="GO" id="GO:0001913">
    <property type="term" value="P:T cell mediated cytotoxicity"/>
    <property type="evidence" value="ECO:0007669"/>
    <property type="project" value="TreeGrafter"/>
</dbReference>
<dbReference type="Gene3D" id="2.60.40.150">
    <property type="entry name" value="C2 domain"/>
    <property type="match status" value="1"/>
</dbReference>
<comment type="caution">
    <text evidence="4">The sequence shown here is derived from an EMBL/GenBank/DDBJ whole genome shotgun (WGS) entry which is preliminary data.</text>
</comment>
<protein>
    <recommendedName>
        <fullName evidence="3">C2 domain-containing protein</fullName>
    </recommendedName>
</protein>
<dbReference type="InterPro" id="IPR035892">
    <property type="entry name" value="C2_domain_sf"/>
</dbReference>
<dbReference type="PANTHER" id="PTHR46096">
    <property type="entry name" value="PERFORIN-1"/>
    <property type="match status" value="1"/>
</dbReference>
<keyword evidence="1 2" id="KW-0732">Signal</keyword>
<evidence type="ECO:0000313" key="4">
    <source>
        <dbReference type="EMBL" id="PWA16005.1"/>
    </source>
</evidence>
<organism evidence="4 5">
    <name type="scientific">Gambusia affinis</name>
    <name type="common">Western mosquitofish</name>
    <name type="synonym">Heterandria affinis</name>
    <dbReference type="NCBI Taxonomy" id="33528"/>
    <lineage>
        <taxon>Eukaryota</taxon>
        <taxon>Metazoa</taxon>
        <taxon>Chordata</taxon>
        <taxon>Craniata</taxon>
        <taxon>Vertebrata</taxon>
        <taxon>Euteleostomi</taxon>
        <taxon>Actinopterygii</taxon>
        <taxon>Neopterygii</taxon>
        <taxon>Teleostei</taxon>
        <taxon>Neoteleostei</taxon>
        <taxon>Acanthomorphata</taxon>
        <taxon>Ovalentaria</taxon>
        <taxon>Atherinomorphae</taxon>
        <taxon>Cyprinodontiformes</taxon>
        <taxon>Poeciliidae</taxon>
        <taxon>Poeciliinae</taxon>
        <taxon>Gambusia</taxon>
    </lineage>
</organism>
<feature type="signal peptide" evidence="2">
    <location>
        <begin position="1"/>
        <end position="20"/>
    </location>
</feature>
<feature type="chain" id="PRO_5016436934" description="C2 domain-containing protein" evidence="2">
    <location>
        <begin position="21"/>
        <end position="128"/>
    </location>
</feature>
<dbReference type="Proteomes" id="UP000250572">
    <property type="component" value="Unassembled WGS sequence"/>
</dbReference>
<dbReference type="GO" id="GO:0016020">
    <property type="term" value="C:membrane"/>
    <property type="evidence" value="ECO:0007669"/>
    <property type="project" value="TreeGrafter"/>
</dbReference>
<proteinExistence type="predicted"/>
<sequence>MASSLLLVVLLLCCVGQAHSYLTVKNIRAQNLLPDKYSKPDGYAKVFYGSSNMGQTSVVQGNRNPSWTQSFNYYSAKVGGQLTVKVYDKDVVSDDYLGGCTTKIKVGTFDARCNLSSGGTLYLTYSFS</sequence>
<reference evidence="4 5" key="1">
    <citation type="journal article" date="2018" name="G3 (Bethesda)">
        <title>A High-Quality Reference Genome for the Invasive Mosquitofish Gambusia affinis Using a Chicago Library.</title>
        <authorList>
            <person name="Hoffberg S.L."/>
            <person name="Troendle N.J."/>
            <person name="Glenn T.C."/>
            <person name="Mahmud O."/>
            <person name="Louha S."/>
            <person name="Chalopin D."/>
            <person name="Bennetzen J.L."/>
            <person name="Mauricio R."/>
        </authorList>
    </citation>
    <scope>NUCLEOTIDE SEQUENCE [LARGE SCALE GENOMIC DNA]</scope>
    <source>
        <strain evidence="4">NE01/NJP1002.9</strain>
        <tissue evidence="4">Muscle</tissue>
    </source>
</reference>
<dbReference type="PROSITE" id="PS50004">
    <property type="entry name" value="C2"/>
    <property type="match status" value="1"/>
</dbReference>
<dbReference type="PANTHER" id="PTHR46096:SF3">
    <property type="entry name" value="PERFORIN-1"/>
    <property type="match status" value="1"/>
</dbReference>
<keyword evidence="5" id="KW-1185">Reference proteome</keyword>
<dbReference type="STRING" id="33528.ENSGAFP00000010745"/>
<name>A0A315VAK4_GAMAF</name>
<dbReference type="GO" id="GO:0022829">
    <property type="term" value="F:wide pore channel activity"/>
    <property type="evidence" value="ECO:0007669"/>
    <property type="project" value="TreeGrafter"/>
</dbReference>
<accession>A0A315VAK4</accession>
<dbReference type="SMART" id="SM00239">
    <property type="entry name" value="C2"/>
    <property type="match status" value="1"/>
</dbReference>
<dbReference type="EMBL" id="NHOQ01002534">
    <property type="protein sequence ID" value="PWA16005.1"/>
    <property type="molecule type" value="Genomic_DNA"/>
</dbReference>
<dbReference type="GO" id="GO:0001771">
    <property type="term" value="P:immunological synapse formation"/>
    <property type="evidence" value="ECO:0007669"/>
    <property type="project" value="TreeGrafter"/>
</dbReference>
<gene>
    <name evidence="4" type="ORF">CCH79_00017760</name>
</gene>
<evidence type="ECO:0000256" key="1">
    <source>
        <dbReference type="ARBA" id="ARBA00022729"/>
    </source>
</evidence>
<evidence type="ECO:0000256" key="2">
    <source>
        <dbReference type="SAM" id="SignalP"/>
    </source>
</evidence>
<evidence type="ECO:0000259" key="3">
    <source>
        <dbReference type="PROSITE" id="PS50004"/>
    </source>
</evidence>
<evidence type="ECO:0000313" key="5">
    <source>
        <dbReference type="Proteomes" id="UP000250572"/>
    </source>
</evidence>